<feature type="compositionally biased region" description="Polar residues" evidence="7">
    <location>
        <begin position="28"/>
        <end position="42"/>
    </location>
</feature>
<evidence type="ECO:0000256" key="2">
    <source>
        <dbReference type="ARBA" id="ARBA00022679"/>
    </source>
</evidence>
<evidence type="ECO:0000256" key="3">
    <source>
        <dbReference type="ARBA" id="ARBA00022741"/>
    </source>
</evidence>
<dbReference type="Gene3D" id="1.10.510.10">
    <property type="entry name" value="Transferase(Phosphotransferase) domain 1"/>
    <property type="match status" value="1"/>
</dbReference>
<evidence type="ECO:0000256" key="6">
    <source>
        <dbReference type="PROSITE-ProRule" id="PRU10141"/>
    </source>
</evidence>
<dbReference type="InterPro" id="IPR017441">
    <property type="entry name" value="Protein_kinase_ATP_BS"/>
</dbReference>
<feature type="compositionally biased region" description="Polar residues" evidence="7">
    <location>
        <begin position="250"/>
        <end position="268"/>
    </location>
</feature>
<dbReference type="InterPro" id="IPR011009">
    <property type="entry name" value="Kinase-like_dom_sf"/>
</dbReference>
<dbReference type="PROSITE" id="PS00108">
    <property type="entry name" value="PROTEIN_KINASE_ST"/>
    <property type="match status" value="1"/>
</dbReference>
<name>A0A0F8B6I1_CERFI</name>
<organism evidence="9 10">
    <name type="scientific">Ceratocystis fimbriata f. sp. platani</name>
    <dbReference type="NCBI Taxonomy" id="88771"/>
    <lineage>
        <taxon>Eukaryota</taxon>
        <taxon>Fungi</taxon>
        <taxon>Dikarya</taxon>
        <taxon>Ascomycota</taxon>
        <taxon>Pezizomycotina</taxon>
        <taxon>Sordariomycetes</taxon>
        <taxon>Hypocreomycetidae</taxon>
        <taxon>Microascales</taxon>
        <taxon>Ceratocystidaceae</taxon>
        <taxon>Ceratocystis</taxon>
    </lineage>
</organism>
<dbReference type="EC" id="2.7.11.1" evidence="9"/>
<dbReference type="AlphaFoldDB" id="A0A0F8B6I1"/>
<evidence type="ECO:0000256" key="1">
    <source>
        <dbReference type="ARBA" id="ARBA00022527"/>
    </source>
</evidence>
<gene>
    <name evidence="9" type="primary">SAT4</name>
    <name evidence="9" type="ORF">CFO_g1252</name>
</gene>
<feature type="compositionally biased region" description="Polar residues" evidence="7">
    <location>
        <begin position="84"/>
        <end position="96"/>
    </location>
</feature>
<keyword evidence="1" id="KW-0723">Serine/threonine-protein kinase</keyword>
<evidence type="ECO:0000256" key="5">
    <source>
        <dbReference type="ARBA" id="ARBA00022840"/>
    </source>
</evidence>
<dbReference type="OrthoDB" id="4062651at2759"/>
<accession>A0A0F8B6I1</accession>
<dbReference type="GO" id="GO:0005524">
    <property type="term" value="F:ATP binding"/>
    <property type="evidence" value="ECO:0007669"/>
    <property type="project" value="UniProtKB-UniRule"/>
</dbReference>
<keyword evidence="4 9" id="KW-0418">Kinase</keyword>
<evidence type="ECO:0000256" key="4">
    <source>
        <dbReference type="ARBA" id="ARBA00022777"/>
    </source>
</evidence>
<feature type="compositionally biased region" description="Low complexity" evidence="7">
    <location>
        <begin position="219"/>
        <end position="231"/>
    </location>
</feature>
<keyword evidence="5 6" id="KW-0067">ATP-binding</keyword>
<sequence length="728" mass="79075">MSAIDIPHNVSGTTTADHEASDFIFPYSPSSSGQSPRLTPNLYTDLPPSIEETSESDDGGHFGTNSGELEQHSSATSTSTTASPSIVQPTKSQLSPSVPKRNGRGSGSFSFTRMTSIFRRNNNASTPTKDLSAAATPADQSPTRPKSSSGNRRFLLSKSGDGQSQRSVTPPSRDSADLEMRIPLRSGQANSNAALAPAPSAHANAAATRTPSPTPQVMTPVSTSAPSSTPTIMQPSASPPVANGKPVATSGGNISFLSRSKRSSTGLSLTRAFKIPGKNNSNGKLEPVGGDKSRANSFDASSQREAAAMKQPTNPACEQEQCADEPHMRLTRSPWAFIPETGTGVKARRMSLSLPDDFLVVTTELMGDYSYESRLGRRVNHLGKGATSTVVRMIRRDTSEYVAVKEFRAKSKADTQEQYEKKVKSEFTIAKSLHHPNIVETLALCTHKGRWNHVMEYCGAGDLYSIVESGCLKKAEREKDRQCLFKQLVQGVNYLHSNGIAHRDIKLENLLITNDSKLKITDFGVSDVFSGIHPGLREAGGVCGKNMGVARLCHPGICGSEPYIAPEVLANKTDYDPRPLDVWSSAVIMINLIFGSGLWTRAEAGQTHYDSLVRGWVKFDEACAAGTKDREADYPFYKAFDLFVFPPVLRRLLLRMLHPDPAKRITMTEVVNHRWIRGIECCQADSYEDPVPIDVSKAGTLRNTRLIACHNHLPPANTHSHFIGRTGH</sequence>
<keyword evidence="10" id="KW-1185">Reference proteome</keyword>
<proteinExistence type="predicted"/>
<feature type="compositionally biased region" description="Polar residues" evidence="7">
    <location>
        <begin position="160"/>
        <end position="172"/>
    </location>
</feature>
<dbReference type="Pfam" id="PF00069">
    <property type="entry name" value="Pkinase"/>
    <property type="match status" value="1"/>
</dbReference>
<feature type="region of interest" description="Disordered" evidence="7">
    <location>
        <begin position="192"/>
        <end position="296"/>
    </location>
</feature>
<dbReference type="EMBL" id="LBBL01000045">
    <property type="protein sequence ID" value="KKF96370.1"/>
    <property type="molecule type" value="Genomic_DNA"/>
</dbReference>
<dbReference type="PANTHER" id="PTHR24345:SF0">
    <property type="entry name" value="CELL CYCLE SERINE_THREONINE-PROTEIN KINASE CDC5_MSD2"/>
    <property type="match status" value="1"/>
</dbReference>
<keyword evidence="3 6" id="KW-0547">Nucleotide-binding</keyword>
<dbReference type="InterPro" id="IPR008271">
    <property type="entry name" value="Ser/Thr_kinase_AS"/>
</dbReference>
<dbReference type="Proteomes" id="UP000034841">
    <property type="component" value="Unassembled WGS sequence"/>
</dbReference>
<dbReference type="PROSITE" id="PS50011">
    <property type="entry name" value="PROTEIN_KINASE_DOM"/>
    <property type="match status" value="1"/>
</dbReference>
<evidence type="ECO:0000259" key="8">
    <source>
        <dbReference type="PROSITE" id="PS50011"/>
    </source>
</evidence>
<evidence type="ECO:0000313" key="9">
    <source>
        <dbReference type="EMBL" id="KKF96370.1"/>
    </source>
</evidence>
<evidence type="ECO:0000256" key="7">
    <source>
        <dbReference type="SAM" id="MobiDB-lite"/>
    </source>
</evidence>
<dbReference type="PROSITE" id="PS00107">
    <property type="entry name" value="PROTEIN_KINASE_ATP"/>
    <property type="match status" value="1"/>
</dbReference>
<feature type="compositionally biased region" description="Polar residues" evidence="7">
    <location>
        <begin position="107"/>
        <end position="129"/>
    </location>
</feature>
<protein>
    <submittedName>
        <fullName evidence="9">Serine/threonine-protein kinase HAL4/SAT4</fullName>
        <ecNumber evidence="9">2.7.11.1</ecNumber>
    </submittedName>
</protein>
<feature type="region of interest" description="Disordered" evidence="7">
    <location>
        <begin position="22"/>
        <end position="177"/>
    </location>
</feature>
<dbReference type="SMART" id="SM00220">
    <property type="entry name" value="S_TKc"/>
    <property type="match status" value="1"/>
</dbReference>
<dbReference type="GO" id="GO:0005634">
    <property type="term" value="C:nucleus"/>
    <property type="evidence" value="ECO:0007669"/>
    <property type="project" value="TreeGrafter"/>
</dbReference>
<comment type="caution">
    <text evidence="9">The sequence shown here is derived from an EMBL/GenBank/DDBJ whole genome shotgun (WGS) entry which is preliminary data.</text>
</comment>
<evidence type="ECO:0000313" key="10">
    <source>
        <dbReference type="Proteomes" id="UP000034841"/>
    </source>
</evidence>
<reference evidence="9 10" key="1">
    <citation type="submission" date="2015-04" db="EMBL/GenBank/DDBJ databases">
        <title>Genome sequence of Ceratocystis platani, a major pathogen of plane trees.</title>
        <authorList>
            <person name="Belbahri L."/>
        </authorList>
    </citation>
    <scope>NUCLEOTIDE SEQUENCE [LARGE SCALE GENOMIC DNA]</scope>
    <source>
        <strain evidence="9 10">CFO</strain>
    </source>
</reference>
<dbReference type="SUPFAM" id="SSF56112">
    <property type="entry name" value="Protein kinase-like (PK-like)"/>
    <property type="match status" value="1"/>
</dbReference>
<feature type="compositionally biased region" description="Low complexity" evidence="7">
    <location>
        <begin position="192"/>
        <end position="207"/>
    </location>
</feature>
<feature type="compositionally biased region" description="Polar residues" evidence="7">
    <location>
        <begin position="138"/>
        <end position="151"/>
    </location>
</feature>
<feature type="compositionally biased region" description="Low complexity" evidence="7">
    <location>
        <begin position="73"/>
        <end position="83"/>
    </location>
</feature>
<dbReference type="InterPro" id="IPR000719">
    <property type="entry name" value="Prot_kinase_dom"/>
</dbReference>
<feature type="binding site" evidence="6">
    <location>
        <position position="405"/>
    </location>
    <ligand>
        <name>ATP</name>
        <dbReference type="ChEBI" id="CHEBI:30616"/>
    </ligand>
</feature>
<dbReference type="GO" id="GO:0004674">
    <property type="term" value="F:protein serine/threonine kinase activity"/>
    <property type="evidence" value="ECO:0007669"/>
    <property type="project" value="UniProtKB-KW"/>
</dbReference>
<feature type="domain" description="Protein kinase" evidence="8">
    <location>
        <begin position="376"/>
        <end position="676"/>
    </location>
</feature>
<keyword evidence="2 9" id="KW-0808">Transferase</keyword>
<dbReference type="PANTHER" id="PTHR24345">
    <property type="entry name" value="SERINE/THREONINE-PROTEIN KINASE PLK"/>
    <property type="match status" value="1"/>
</dbReference>